<feature type="transmembrane region" description="Helical" evidence="1">
    <location>
        <begin position="188"/>
        <end position="208"/>
    </location>
</feature>
<gene>
    <name evidence="2" type="ORF">BN873_20050</name>
</gene>
<feature type="transmembrane region" description="Helical" evidence="1">
    <location>
        <begin position="52"/>
        <end position="73"/>
    </location>
</feature>
<proteinExistence type="predicted"/>
<dbReference type="Proteomes" id="UP000035760">
    <property type="component" value="Unassembled WGS sequence"/>
</dbReference>
<dbReference type="InterPro" id="IPR047798">
    <property type="entry name" value="BPSS1780-like"/>
</dbReference>
<evidence type="ECO:0000313" key="2">
    <source>
        <dbReference type="EMBL" id="CDI01726.1"/>
    </source>
</evidence>
<evidence type="ECO:0000313" key="3">
    <source>
        <dbReference type="Proteomes" id="UP000035760"/>
    </source>
</evidence>
<protein>
    <recommendedName>
        <fullName evidence="4">Transmembrane protein</fullName>
    </recommendedName>
</protein>
<dbReference type="NCBIfam" id="NF041043">
    <property type="entry name" value="BPSS1780_fam"/>
    <property type="match status" value="1"/>
</dbReference>
<accession>W6M2I5</accession>
<keyword evidence="3" id="KW-1185">Reference proteome</keyword>
<keyword evidence="1" id="KW-1133">Transmembrane helix</keyword>
<feature type="transmembrane region" description="Helical" evidence="1">
    <location>
        <begin position="214"/>
        <end position="235"/>
    </location>
</feature>
<dbReference type="EMBL" id="CBTJ020000025">
    <property type="protein sequence ID" value="CDI01726.1"/>
    <property type="molecule type" value="Genomic_DNA"/>
</dbReference>
<dbReference type="RefSeq" id="WP_139031646.1">
    <property type="nucleotide sequence ID" value="NZ_CBTJ020000025.1"/>
</dbReference>
<evidence type="ECO:0008006" key="4">
    <source>
        <dbReference type="Google" id="ProtNLM"/>
    </source>
</evidence>
<feature type="transmembrane region" description="Helical" evidence="1">
    <location>
        <begin position="143"/>
        <end position="176"/>
    </location>
</feature>
<sequence>MVAMRVEAGRGWGWIVEGWRLFVKAPGIWLVIMLIYFAISIVLSFIPFVGTLASVLLGPVLAGGMLYGAAALAQGQSLEVGHLFQGFKDQDRMGPLVVLGLIGLAGGVVAGLVLFLFMGGGLLLGGVLDTTGAIIPPQTMTGLFAGAGLLALLLILLLCILIGMAFFYSVPLVMLAGQQVWPALQDSIAACWINFLPLTIFGLIYLVLGVLATIPLGLGFFVLGPVTVGAVYASYRDVFERPGRPSINLAK</sequence>
<dbReference type="OrthoDB" id="5298483at2"/>
<evidence type="ECO:0000256" key="1">
    <source>
        <dbReference type="SAM" id="Phobius"/>
    </source>
</evidence>
<dbReference type="STRING" id="1400863.BN873_20050"/>
<name>W6M2I5_9GAMM</name>
<comment type="caution">
    <text evidence="2">The sequence shown here is derived from an EMBL/GenBank/DDBJ whole genome shotgun (WGS) entry which is preliminary data.</text>
</comment>
<keyword evidence="1" id="KW-0472">Membrane</keyword>
<reference evidence="2" key="1">
    <citation type="submission" date="2013-07" db="EMBL/GenBank/DDBJ databases">
        <authorList>
            <person name="McIlroy S."/>
        </authorList>
    </citation>
    <scope>NUCLEOTIDE SEQUENCE [LARGE SCALE GENOMIC DNA]</scope>
    <source>
        <strain evidence="2">Run_A_D11</strain>
    </source>
</reference>
<organism evidence="2 3">
    <name type="scientific">Candidatus Competibacter denitrificans Run_A_D11</name>
    <dbReference type="NCBI Taxonomy" id="1400863"/>
    <lineage>
        <taxon>Bacteria</taxon>
        <taxon>Pseudomonadati</taxon>
        <taxon>Pseudomonadota</taxon>
        <taxon>Gammaproteobacteria</taxon>
        <taxon>Candidatus Competibacteraceae</taxon>
        <taxon>Candidatus Competibacter</taxon>
    </lineage>
</organism>
<feature type="transmembrane region" description="Helical" evidence="1">
    <location>
        <begin position="21"/>
        <end position="46"/>
    </location>
</feature>
<keyword evidence="1" id="KW-0812">Transmembrane</keyword>
<reference evidence="2" key="2">
    <citation type="submission" date="2014-03" db="EMBL/GenBank/DDBJ databases">
        <title>Candidatus Competibacter-lineage genomes retrieved from metagenomes reveal functional metabolic diversity.</title>
        <authorList>
            <person name="McIlroy S.J."/>
            <person name="Albertsen M."/>
            <person name="Andresen E.K."/>
            <person name="Saunders A.M."/>
            <person name="Kristiansen R."/>
            <person name="Stokholm-Bjerregaard M."/>
            <person name="Nielsen K.L."/>
            <person name="Nielsen P.H."/>
        </authorList>
    </citation>
    <scope>NUCLEOTIDE SEQUENCE</scope>
    <source>
        <strain evidence="2">Run_A_D11</strain>
    </source>
</reference>
<dbReference type="AlphaFoldDB" id="W6M2I5"/>
<feature type="transmembrane region" description="Helical" evidence="1">
    <location>
        <begin position="94"/>
        <end position="123"/>
    </location>
</feature>